<evidence type="ECO:0000256" key="9">
    <source>
        <dbReference type="ARBA" id="ARBA00023002"/>
    </source>
</evidence>
<keyword evidence="8 15" id="KW-1133">Transmembrane helix</keyword>
<protein>
    <submittedName>
        <fullName evidence="16">Cytochrome P450</fullName>
    </submittedName>
</protein>
<comment type="cofactor">
    <cofactor evidence="1 13">
        <name>heme</name>
        <dbReference type="ChEBI" id="CHEBI:30413"/>
    </cofactor>
</comment>
<dbReference type="Pfam" id="PF00067">
    <property type="entry name" value="p450"/>
    <property type="match status" value="1"/>
</dbReference>
<evidence type="ECO:0000313" key="16">
    <source>
        <dbReference type="EMBL" id="KAK0455291.1"/>
    </source>
</evidence>
<feature type="binding site" description="axial binding residue" evidence="13">
    <location>
        <position position="474"/>
    </location>
    <ligand>
        <name>heme</name>
        <dbReference type="ChEBI" id="CHEBI:30413"/>
    </ligand>
    <ligandPart>
        <name>Fe</name>
        <dbReference type="ChEBI" id="CHEBI:18248"/>
    </ligandPart>
</feature>
<evidence type="ECO:0000256" key="2">
    <source>
        <dbReference type="ARBA" id="ARBA00004370"/>
    </source>
</evidence>
<evidence type="ECO:0000256" key="12">
    <source>
        <dbReference type="ARBA" id="ARBA00023136"/>
    </source>
</evidence>
<evidence type="ECO:0000256" key="14">
    <source>
        <dbReference type="RuleBase" id="RU000461"/>
    </source>
</evidence>
<reference evidence="16" key="1">
    <citation type="submission" date="2023-06" db="EMBL/GenBank/DDBJ databases">
        <authorList>
            <consortium name="Lawrence Berkeley National Laboratory"/>
            <person name="Ahrendt S."/>
            <person name="Sahu N."/>
            <person name="Indic B."/>
            <person name="Wong-Bajracharya J."/>
            <person name="Merenyi Z."/>
            <person name="Ke H.-M."/>
            <person name="Monk M."/>
            <person name="Kocsube S."/>
            <person name="Drula E."/>
            <person name="Lipzen A."/>
            <person name="Balint B."/>
            <person name="Henrissat B."/>
            <person name="Andreopoulos B."/>
            <person name="Martin F.M."/>
            <person name="Harder C.B."/>
            <person name="Rigling D."/>
            <person name="Ford K.L."/>
            <person name="Foster G.D."/>
            <person name="Pangilinan J."/>
            <person name="Papanicolaou A."/>
            <person name="Barry K."/>
            <person name="LaButti K."/>
            <person name="Viragh M."/>
            <person name="Koriabine M."/>
            <person name="Yan M."/>
            <person name="Riley R."/>
            <person name="Champramary S."/>
            <person name="Plett K.L."/>
            <person name="Tsai I.J."/>
            <person name="Slot J."/>
            <person name="Sipos G."/>
            <person name="Plett J."/>
            <person name="Nagy L.G."/>
            <person name="Grigoriev I.V."/>
        </authorList>
    </citation>
    <scope>NUCLEOTIDE SEQUENCE</scope>
    <source>
        <strain evidence="16">CCBAS 213</strain>
    </source>
</reference>
<dbReference type="GO" id="GO:0016705">
    <property type="term" value="F:oxidoreductase activity, acting on paired donors, with incorporation or reduction of molecular oxygen"/>
    <property type="evidence" value="ECO:0007669"/>
    <property type="project" value="InterPro"/>
</dbReference>
<evidence type="ECO:0000256" key="1">
    <source>
        <dbReference type="ARBA" id="ARBA00001971"/>
    </source>
</evidence>
<comment type="caution">
    <text evidence="16">The sequence shown here is derived from an EMBL/GenBank/DDBJ whole genome shotgun (WGS) entry which is preliminary data.</text>
</comment>
<dbReference type="EMBL" id="JAUEPS010000026">
    <property type="protein sequence ID" value="KAK0455291.1"/>
    <property type="molecule type" value="Genomic_DNA"/>
</dbReference>
<dbReference type="PROSITE" id="PS00086">
    <property type="entry name" value="CYTOCHROME_P450"/>
    <property type="match status" value="1"/>
</dbReference>
<comment type="subcellular location">
    <subcellularLocation>
        <location evidence="2">Membrane</location>
    </subcellularLocation>
</comment>
<gene>
    <name evidence="16" type="ORF">EV420DRAFT_1644930</name>
</gene>
<keyword evidence="5 13" id="KW-0349">Heme</keyword>
<keyword evidence="12 15" id="KW-0472">Membrane</keyword>
<evidence type="ECO:0000256" key="8">
    <source>
        <dbReference type="ARBA" id="ARBA00022989"/>
    </source>
</evidence>
<comment type="similarity">
    <text evidence="4 14">Belongs to the cytochrome P450 family.</text>
</comment>
<evidence type="ECO:0000313" key="17">
    <source>
        <dbReference type="Proteomes" id="UP001175211"/>
    </source>
</evidence>
<dbReference type="GO" id="GO:0004497">
    <property type="term" value="F:monooxygenase activity"/>
    <property type="evidence" value="ECO:0007669"/>
    <property type="project" value="UniProtKB-KW"/>
</dbReference>
<dbReference type="InterPro" id="IPR001128">
    <property type="entry name" value="Cyt_P450"/>
</dbReference>
<evidence type="ECO:0000256" key="6">
    <source>
        <dbReference type="ARBA" id="ARBA00022692"/>
    </source>
</evidence>
<dbReference type="GO" id="GO:0016020">
    <property type="term" value="C:membrane"/>
    <property type="evidence" value="ECO:0007669"/>
    <property type="project" value="UniProtKB-SubCell"/>
</dbReference>
<evidence type="ECO:0000256" key="3">
    <source>
        <dbReference type="ARBA" id="ARBA00004721"/>
    </source>
</evidence>
<comment type="pathway">
    <text evidence="3">Secondary metabolite biosynthesis; terpenoid biosynthesis.</text>
</comment>
<dbReference type="InterPro" id="IPR002401">
    <property type="entry name" value="Cyt_P450_E_grp-I"/>
</dbReference>
<evidence type="ECO:0000256" key="15">
    <source>
        <dbReference type="SAM" id="Phobius"/>
    </source>
</evidence>
<keyword evidence="7 13" id="KW-0479">Metal-binding</keyword>
<name>A0AA39K8K7_ARMTA</name>
<keyword evidence="10 13" id="KW-0408">Iron</keyword>
<dbReference type="RefSeq" id="XP_060328801.1">
    <property type="nucleotide sequence ID" value="XM_060477710.1"/>
</dbReference>
<feature type="transmembrane region" description="Helical" evidence="15">
    <location>
        <begin position="6"/>
        <end position="25"/>
    </location>
</feature>
<dbReference type="PANTHER" id="PTHR24305:SF166">
    <property type="entry name" value="CYTOCHROME P450 12A4, MITOCHONDRIAL-RELATED"/>
    <property type="match status" value="1"/>
</dbReference>
<accession>A0AA39K8K7</accession>
<dbReference type="PRINTS" id="PR00463">
    <property type="entry name" value="EP450I"/>
</dbReference>
<dbReference type="Gene3D" id="1.10.630.10">
    <property type="entry name" value="Cytochrome P450"/>
    <property type="match status" value="1"/>
</dbReference>
<organism evidence="16 17">
    <name type="scientific">Armillaria tabescens</name>
    <name type="common">Ringless honey mushroom</name>
    <name type="synonym">Agaricus tabescens</name>
    <dbReference type="NCBI Taxonomy" id="1929756"/>
    <lineage>
        <taxon>Eukaryota</taxon>
        <taxon>Fungi</taxon>
        <taxon>Dikarya</taxon>
        <taxon>Basidiomycota</taxon>
        <taxon>Agaricomycotina</taxon>
        <taxon>Agaricomycetes</taxon>
        <taxon>Agaricomycetidae</taxon>
        <taxon>Agaricales</taxon>
        <taxon>Marasmiineae</taxon>
        <taxon>Physalacriaceae</taxon>
        <taxon>Desarmillaria</taxon>
    </lineage>
</organism>
<dbReference type="Proteomes" id="UP001175211">
    <property type="component" value="Unassembled WGS sequence"/>
</dbReference>
<keyword evidence="11 14" id="KW-0503">Monooxygenase</keyword>
<dbReference type="PANTHER" id="PTHR24305">
    <property type="entry name" value="CYTOCHROME P450"/>
    <property type="match status" value="1"/>
</dbReference>
<dbReference type="InterPro" id="IPR036396">
    <property type="entry name" value="Cyt_P450_sf"/>
</dbReference>
<sequence>MQFTFYHFVLPVIAYFLITVPLRLWKRRSVTQRIRGPPRPSWLLGHEVFLRSRQHVGDLEMEWYRQYGTVYRTGGCFGQDVLFVADPKALQYIFHSSGYRFPKTRDTYRINEALTGRGIVTAEGNIHQRQRRILGPAFTASQLRLFLTVFQASAMKLTEKINEHIGDGKEVNVLQWTSKAALDIIGITSFRYKFNSLDGAQTELMTALNNLFGESLLWPTTWEILFTALWRVLPEWVLLLLERLPSRDAMRLKRFKDVATKVSRPIFEKQLSEVANDANPAEKDIVNVLAMSYLADDMKKRMSDIEIDSQLATFISAGHDTTANTMAWLLYELSRHPEDQAKVRKEISIAKAKAPGALTSSDYDSMPWLNAVIKEVLRCHPLLHGLFREPAQDDVLPLAQPIVTSDGQSSSEVPISKGQVIFASVYTYNHLPSVWGDDAAEWNPRRFLEDRGIKQESLGVYANLLTFSAGIRGCLGWRFAVMELQSVVTELLRNFEFSIPKGAPDLQHGPAGIGLIPIVPGKAQEGSQIPLVVTPLNK</sequence>
<evidence type="ECO:0000256" key="10">
    <source>
        <dbReference type="ARBA" id="ARBA00023004"/>
    </source>
</evidence>
<dbReference type="AlphaFoldDB" id="A0AA39K8K7"/>
<dbReference type="InterPro" id="IPR050121">
    <property type="entry name" value="Cytochrome_P450_monoxygenase"/>
</dbReference>
<keyword evidence="9 14" id="KW-0560">Oxidoreductase</keyword>
<dbReference type="GeneID" id="85361258"/>
<evidence type="ECO:0000256" key="13">
    <source>
        <dbReference type="PIRSR" id="PIRSR602401-1"/>
    </source>
</evidence>
<evidence type="ECO:0000256" key="11">
    <source>
        <dbReference type="ARBA" id="ARBA00023033"/>
    </source>
</evidence>
<keyword evidence="6 15" id="KW-0812">Transmembrane</keyword>
<evidence type="ECO:0000256" key="7">
    <source>
        <dbReference type="ARBA" id="ARBA00022723"/>
    </source>
</evidence>
<dbReference type="SUPFAM" id="SSF48264">
    <property type="entry name" value="Cytochrome P450"/>
    <property type="match status" value="1"/>
</dbReference>
<proteinExistence type="inferred from homology"/>
<evidence type="ECO:0000256" key="5">
    <source>
        <dbReference type="ARBA" id="ARBA00022617"/>
    </source>
</evidence>
<dbReference type="PRINTS" id="PR00385">
    <property type="entry name" value="P450"/>
</dbReference>
<keyword evidence="17" id="KW-1185">Reference proteome</keyword>
<dbReference type="GO" id="GO:0020037">
    <property type="term" value="F:heme binding"/>
    <property type="evidence" value="ECO:0007669"/>
    <property type="project" value="InterPro"/>
</dbReference>
<dbReference type="GO" id="GO:0005506">
    <property type="term" value="F:iron ion binding"/>
    <property type="evidence" value="ECO:0007669"/>
    <property type="project" value="InterPro"/>
</dbReference>
<dbReference type="InterPro" id="IPR017972">
    <property type="entry name" value="Cyt_P450_CS"/>
</dbReference>
<evidence type="ECO:0000256" key="4">
    <source>
        <dbReference type="ARBA" id="ARBA00010617"/>
    </source>
</evidence>